<dbReference type="Proteomes" id="UP000484076">
    <property type="component" value="Unassembled WGS sequence"/>
</dbReference>
<comment type="caution">
    <text evidence="3">The sequence shown here is derived from an EMBL/GenBank/DDBJ whole genome shotgun (WGS) entry which is preliminary data.</text>
</comment>
<evidence type="ECO:0000256" key="1">
    <source>
        <dbReference type="SAM" id="MobiDB-lite"/>
    </source>
</evidence>
<feature type="region of interest" description="Disordered" evidence="1">
    <location>
        <begin position="113"/>
        <end position="132"/>
    </location>
</feature>
<dbReference type="RefSeq" id="WP_174539571.1">
    <property type="nucleotide sequence ID" value="NZ_WHUT02000004.1"/>
</dbReference>
<keyword evidence="4" id="KW-1185">Reference proteome</keyword>
<evidence type="ECO:0000256" key="2">
    <source>
        <dbReference type="SAM" id="SignalP"/>
    </source>
</evidence>
<accession>A0A8X8H023</accession>
<feature type="compositionally biased region" description="Basic and acidic residues" evidence="1">
    <location>
        <begin position="118"/>
        <end position="127"/>
    </location>
</feature>
<evidence type="ECO:0000313" key="3">
    <source>
        <dbReference type="EMBL" id="NUB44455.1"/>
    </source>
</evidence>
<organism evidence="3 4">
    <name type="scientific">Fertoeibacter niger</name>
    <dbReference type="NCBI Taxonomy" id="2656921"/>
    <lineage>
        <taxon>Bacteria</taxon>
        <taxon>Pseudomonadati</taxon>
        <taxon>Pseudomonadota</taxon>
        <taxon>Alphaproteobacteria</taxon>
        <taxon>Rhodobacterales</taxon>
        <taxon>Paracoccaceae</taxon>
        <taxon>Fertoeibacter</taxon>
    </lineage>
</organism>
<reference evidence="3" key="1">
    <citation type="submission" date="2020-05" db="EMBL/GenBank/DDBJ databases">
        <title>Fertoebacter nigrum gen. nov., sp. nov., a new member of the family Rhodobacteraceae.</title>
        <authorList>
            <person name="Szuroczki S."/>
            <person name="Abbaszade G."/>
            <person name="Buni D."/>
            <person name="Schumann P."/>
            <person name="Toth E."/>
        </authorList>
    </citation>
    <scope>NUCLEOTIDE SEQUENCE</scope>
    <source>
        <strain evidence="3">RG-N-1a</strain>
    </source>
</reference>
<protein>
    <submittedName>
        <fullName evidence="3">DUF3108 domain-containing protein</fullName>
    </submittedName>
</protein>
<dbReference type="AlphaFoldDB" id="A0A8X8H023"/>
<dbReference type="InterPro" id="IPR021457">
    <property type="entry name" value="DUF3108"/>
</dbReference>
<feature type="chain" id="PRO_5036452668" evidence="2">
    <location>
        <begin position="23"/>
        <end position="239"/>
    </location>
</feature>
<evidence type="ECO:0000313" key="4">
    <source>
        <dbReference type="Proteomes" id="UP000484076"/>
    </source>
</evidence>
<name>A0A8X8H023_9RHOB</name>
<gene>
    <name evidence="3" type="ORF">GEU84_008680</name>
</gene>
<keyword evidence="2" id="KW-0732">Signal</keyword>
<sequence length="239" mass="25512">MAFHKSAVVAVVLALAGMPALAQTDQAVFDLSVRGVGAGTLSFSGTQDGGGYAVTGRLQSGGLLGMVRKIRYDAQARGRISKGRYVPSSYTEKADTGRRQSSAVMEYKGGVPQVKAYDPPREARAGDVDPATMGGSVDPLTALYATLRDVDAGQECKVSLQLFDGRRSTQLRLSAPQAKGDTVVCSGEYRRLAGYSPEDMAEKTRFPFTLTYAPVGEGRMRVVEVAMDSLYGKAALKRR</sequence>
<dbReference type="Pfam" id="PF11306">
    <property type="entry name" value="DUF3108"/>
    <property type="match status" value="1"/>
</dbReference>
<dbReference type="EMBL" id="WHUT02000004">
    <property type="protein sequence ID" value="NUB44455.1"/>
    <property type="molecule type" value="Genomic_DNA"/>
</dbReference>
<feature type="signal peptide" evidence="2">
    <location>
        <begin position="1"/>
        <end position="22"/>
    </location>
</feature>
<proteinExistence type="predicted"/>